<keyword evidence="3" id="KW-1185">Reference proteome</keyword>
<dbReference type="GO" id="GO:0032049">
    <property type="term" value="P:cardiolipin biosynthetic process"/>
    <property type="evidence" value="ECO:0007669"/>
    <property type="project" value="UniProtKB-ARBA"/>
</dbReference>
<evidence type="ECO:0000313" key="2">
    <source>
        <dbReference type="EMBL" id="RZU02168.1"/>
    </source>
</evidence>
<dbReference type="OrthoDB" id="9149472at2"/>
<dbReference type="EMBL" id="SHKP01000004">
    <property type="protein sequence ID" value="RZU02168.1"/>
    <property type="molecule type" value="Genomic_DNA"/>
</dbReference>
<dbReference type="SUPFAM" id="SSF56024">
    <property type="entry name" value="Phospholipase D/nuclease"/>
    <property type="match status" value="1"/>
</dbReference>
<dbReference type="GO" id="GO:0030572">
    <property type="term" value="F:phosphatidyltransferase activity"/>
    <property type="evidence" value="ECO:0007669"/>
    <property type="project" value="UniProtKB-ARBA"/>
</dbReference>
<reference evidence="2 3" key="1">
    <citation type="submission" date="2019-02" db="EMBL/GenBank/DDBJ databases">
        <title>Genomic Encyclopedia of Type Strains, Phase IV (KMG-IV): sequencing the most valuable type-strain genomes for metagenomic binning, comparative biology and taxonomic classification.</title>
        <authorList>
            <person name="Goeker M."/>
        </authorList>
    </citation>
    <scope>NUCLEOTIDE SEQUENCE [LARGE SCALE GENOMIC DNA]</scope>
    <source>
        <strain evidence="2 3">DSM 19570</strain>
    </source>
</reference>
<dbReference type="CDD" id="cd00138">
    <property type="entry name" value="PLDc_SF"/>
    <property type="match status" value="1"/>
</dbReference>
<organism evidence="2 3">
    <name type="scientific">Rivibacter subsaxonicus</name>
    <dbReference type="NCBI Taxonomy" id="457575"/>
    <lineage>
        <taxon>Bacteria</taxon>
        <taxon>Pseudomonadati</taxon>
        <taxon>Pseudomonadota</taxon>
        <taxon>Betaproteobacteria</taxon>
        <taxon>Burkholderiales</taxon>
        <taxon>Rivibacter</taxon>
    </lineage>
</organism>
<comment type="caution">
    <text evidence="2">The sequence shown here is derived from an EMBL/GenBank/DDBJ whole genome shotgun (WGS) entry which is preliminary data.</text>
</comment>
<name>A0A4Q7W001_9BURK</name>
<dbReference type="RefSeq" id="WP_130429954.1">
    <property type="nucleotide sequence ID" value="NZ_SHKP01000004.1"/>
</dbReference>
<sequence length="291" mass="31567">MATQRLTAFEQTVIAGMAEKAGLAATLLEAWVELPAGSVQSARSLIDAAQLNVTEEGATQGLLERSARLGLVESTPAGFRPRNGAHERFPRLAFALHAVEHYRSSVHRDATVAQVVLTRPPRPSVLEQKLSALGWRTAELEATEHAFHGMVRAARRRVVVMTPFFDSTGAAWLQQLLSYASPGVDRTLILRSLEDNTRKDYPFGFDAISPWIKAQGVRVFNYSIPRMDGGRETFHAKAVLCDRSAAYLGSSNVTAASLEHSMEMGVVLEGRAATGVAEVVDAVLAAATPWM</sequence>
<dbReference type="PANTHER" id="PTHR21248">
    <property type="entry name" value="CARDIOLIPIN SYNTHASE"/>
    <property type="match status" value="1"/>
</dbReference>
<evidence type="ECO:0000259" key="1">
    <source>
        <dbReference type="PROSITE" id="PS50035"/>
    </source>
</evidence>
<dbReference type="InterPro" id="IPR001736">
    <property type="entry name" value="PLipase_D/transphosphatidylase"/>
</dbReference>
<dbReference type="Pfam" id="PF13091">
    <property type="entry name" value="PLDc_2"/>
    <property type="match status" value="1"/>
</dbReference>
<protein>
    <submittedName>
        <fullName evidence="2">Phospholipase D-like protein</fullName>
    </submittedName>
</protein>
<gene>
    <name evidence="2" type="ORF">EV670_0189</name>
</gene>
<feature type="domain" description="PLD phosphodiesterase" evidence="1">
    <location>
        <begin position="230"/>
        <end position="257"/>
    </location>
</feature>
<dbReference type="InterPro" id="IPR025202">
    <property type="entry name" value="PLD-like_dom"/>
</dbReference>
<accession>A0A4Q7W001</accession>
<dbReference type="PROSITE" id="PS50035">
    <property type="entry name" value="PLD"/>
    <property type="match status" value="1"/>
</dbReference>
<proteinExistence type="predicted"/>
<dbReference type="PANTHER" id="PTHR21248:SF22">
    <property type="entry name" value="PHOSPHOLIPASE D"/>
    <property type="match status" value="1"/>
</dbReference>
<dbReference type="Proteomes" id="UP000293671">
    <property type="component" value="Unassembled WGS sequence"/>
</dbReference>
<dbReference type="AlphaFoldDB" id="A0A4Q7W001"/>
<evidence type="ECO:0000313" key="3">
    <source>
        <dbReference type="Proteomes" id="UP000293671"/>
    </source>
</evidence>
<dbReference type="Gene3D" id="3.30.870.10">
    <property type="entry name" value="Endonuclease Chain A"/>
    <property type="match status" value="1"/>
</dbReference>